<evidence type="ECO:0000313" key="7">
    <source>
        <dbReference type="EMBL" id="KAG0022562.1"/>
    </source>
</evidence>
<feature type="domain" description="FAD-binding" evidence="6">
    <location>
        <begin position="7"/>
        <end position="377"/>
    </location>
</feature>
<dbReference type="AlphaFoldDB" id="A0A9P6N2B0"/>
<evidence type="ECO:0000256" key="1">
    <source>
        <dbReference type="ARBA" id="ARBA00007992"/>
    </source>
</evidence>
<evidence type="ECO:0000259" key="6">
    <source>
        <dbReference type="Pfam" id="PF01494"/>
    </source>
</evidence>
<proteinExistence type="inferred from homology"/>
<dbReference type="Pfam" id="PF01494">
    <property type="entry name" value="FAD_binding_3"/>
    <property type="match status" value="1"/>
</dbReference>
<dbReference type="PRINTS" id="PR00420">
    <property type="entry name" value="RNGMNOXGNASE"/>
</dbReference>
<dbReference type="InterPro" id="IPR050493">
    <property type="entry name" value="FAD-dep_Monooxygenase_BioMet"/>
</dbReference>
<gene>
    <name evidence="7" type="ORF">BGZ80_011774</name>
</gene>
<dbReference type="SUPFAM" id="SSF51905">
    <property type="entry name" value="FAD/NAD(P)-binding domain"/>
    <property type="match status" value="1"/>
</dbReference>
<keyword evidence="4" id="KW-0560">Oxidoreductase</keyword>
<name>A0A9P6N2B0_9FUNG</name>
<comment type="caution">
    <text evidence="7">The sequence shown here is derived from an EMBL/GenBank/DDBJ whole genome shotgun (WGS) entry which is preliminary data.</text>
</comment>
<dbReference type="Proteomes" id="UP000703661">
    <property type="component" value="Unassembled WGS sequence"/>
</dbReference>
<sequence length="454" mass="50791">MSAPKPEILIVGAGLGGLLLGCIFEKMQVSYRIFERTSEIKPLGAAIGFGANILPVFNQLGLMDELEKISFVAKDLDMYNTKGDFIGGWDVGYQKKTTGYDQLVFARQDFHALLLSKVPPEKILMNKKVVSSEQDDQGVIIVCADDSTYRGDILVGADGAYSSVRRSLYNDLASKNKLPTSDTEDLLHGHICLLGTTEAVDTEKFPVLKEPTTAFRRTLPDGGSYTWTIITVPGQRVCWNVIEQLSEQTSAKKSFQNSEWGPDANEKMIAEIRDFESPIGGTLGDLIDASKPETISRVFLEHKLFETWYDRRIVLIGDAAHKFLPSGGQGACNAMQDAVILANCIYDLPSLSTEDINAAFEDYREQRYPHAKNQIERADFLGKVMFGQTFSEKVIRHFLFNWVPKSIQTMQFHKANNYRPQLTFLPMEMGLGPILPQKPSRRYAEEQAKKATHV</sequence>
<keyword evidence="8" id="KW-1185">Reference proteome</keyword>
<dbReference type="PROSITE" id="PS51257">
    <property type="entry name" value="PROKAR_LIPOPROTEIN"/>
    <property type="match status" value="1"/>
</dbReference>
<keyword evidence="3" id="KW-0274">FAD</keyword>
<dbReference type="InterPro" id="IPR002938">
    <property type="entry name" value="FAD-bd"/>
</dbReference>
<dbReference type="EMBL" id="JAAAID010000099">
    <property type="protein sequence ID" value="KAG0022562.1"/>
    <property type="molecule type" value="Genomic_DNA"/>
</dbReference>
<accession>A0A9P6N2B0</accession>
<organism evidence="7 8">
    <name type="scientific">Entomortierella chlamydospora</name>
    <dbReference type="NCBI Taxonomy" id="101097"/>
    <lineage>
        <taxon>Eukaryota</taxon>
        <taxon>Fungi</taxon>
        <taxon>Fungi incertae sedis</taxon>
        <taxon>Mucoromycota</taxon>
        <taxon>Mortierellomycotina</taxon>
        <taxon>Mortierellomycetes</taxon>
        <taxon>Mortierellales</taxon>
        <taxon>Mortierellaceae</taxon>
        <taxon>Entomortierella</taxon>
    </lineage>
</organism>
<evidence type="ECO:0000256" key="5">
    <source>
        <dbReference type="ARBA" id="ARBA00023033"/>
    </source>
</evidence>
<evidence type="ECO:0000313" key="8">
    <source>
        <dbReference type="Proteomes" id="UP000703661"/>
    </source>
</evidence>
<comment type="similarity">
    <text evidence="1">Belongs to the paxM FAD-dependent monooxygenase family.</text>
</comment>
<evidence type="ECO:0000256" key="4">
    <source>
        <dbReference type="ARBA" id="ARBA00023002"/>
    </source>
</evidence>
<keyword evidence="5" id="KW-0503">Monooxygenase</keyword>
<evidence type="ECO:0000256" key="2">
    <source>
        <dbReference type="ARBA" id="ARBA00022630"/>
    </source>
</evidence>
<evidence type="ECO:0000256" key="3">
    <source>
        <dbReference type="ARBA" id="ARBA00022827"/>
    </source>
</evidence>
<reference evidence="7" key="1">
    <citation type="journal article" date="2020" name="Fungal Divers.">
        <title>Resolving the Mortierellaceae phylogeny through synthesis of multi-gene phylogenetics and phylogenomics.</title>
        <authorList>
            <person name="Vandepol N."/>
            <person name="Liber J."/>
            <person name="Desiro A."/>
            <person name="Na H."/>
            <person name="Kennedy M."/>
            <person name="Barry K."/>
            <person name="Grigoriev I.V."/>
            <person name="Miller A.N."/>
            <person name="O'Donnell K."/>
            <person name="Stajich J.E."/>
            <person name="Bonito G."/>
        </authorList>
    </citation>
    <scope>NUCLEOTIDE SEQUENCE</scope>
    <source>
        <strain evidence="7">NRRL 2769</strain>
    </source>
</reference>
<dbReference type="InterPro" id="IPR036188">
    <property type="entry name" value="FAD/NAD-bd_sf"/>
</dbReference>
<keyword evidence="2" id="KW-0285">Flavoprotein</keyword>
<dbReference type="GO" id="GO:0004497">
    <property type="term" value="F:monooxygenase activity"/>
    <property type="evidence" value="ECO:0007669"/>
    <property type="project" value="UniProtKB-KW"/>
</dbReference>
<dbReference type="GO" id="GO:0071949">
    <property type="term" value="F:FAD binding"/>
    <property type="evidence" value="ECO:0007669"/>
    <property type="project" value="InterPro"/>
</dbReference>
<protein>
    <recommendedName>
        <fullName evidence="6">FAD-binding domain-containing protein</fullName>
    </recommendedName>
</protein>
<dbReference type="PANTHER" id="PTHR13789:SF309">
    <property type="entry name" value="PUTATIVE (AFU_ORTHOLOGUE AFUA_6G14510)-RELATED"/>
    <property type="match status" value="1"/>
</dbReference>
<dbReference type="Gene3D" id="3.50.50.60">
    <property type="entry name" value="FAD/NAD(P)-binding domain"/>
    <property type="match status" value="1"/>
</dbReference>
<dbReference type="PANTHER" id="PTHR13789">
    <property type="entry name" value="MONOOXYGENASE"/>
    <property type="match status" value="1"/>
</dbReference>